<dbReference type="Gene3D" id="2.40.240.20">
    <property type="entry name" value="Hypothetical PUA domain-like, domain 1"/>
    <property type="match status" value="1"/>
</dbReference>
<feature type="domain" description="Ribosomal RNA small subunit methyltransferase E PUA-like" evidence="12">
    <location>
        <begin position="16"/>
        <end position="55"/>
    </location>
</feature>
<evidence type="ECO:0000256" key="8">
    <source>
        <dbReference type="ARBA" id="ARBA00025699"/>
    </source>
</evidence>
<comment type="function">
    <text evidence="8 10">Specifically methylates the N3 position of the uracil ring of uridine 1498 (m3U1498) in 16S rRNA. Acts on the fully assembled 30S ribosomal subunit.</text>
</comment>
<proteinExistence type="inferred from homology"/>
<evidence type="ECO:0000313" key="13">
    <source>
        <dbReference type="EMBL" id="TCO09111.1"/>
    </source>
</evidence>
<keyword evidence="5 10" id="KW-0489">Methyltransferase</keyword>
<organism evidence="13 14">
    <name type="scientific">Natronoflexus pectinivorans</name>
    <dbReference type="NCBI Taxonomy" id="682526"/>
    <lineage>
        <taxon>Bacteria</taxon>
        <taxon>Pseudomonadati</taxon>
        <taxon>Bacteroidota</taxon>
        <taxon>Bacteroidia</taxon>
        <taxon>Marinilabiliales</taxon>
        <taxon>Marinilabiliaceae</taxon>
        <taxon>Natronoflexus</taxon>
    </lineage>
</organism>
<evidence type="ECO:0000256" key="10">
    <source>
        <dbReference type="PIRNR" id="PIRNR015601"/>
    </source>
</evidence>
<keyword evidence="7 10" id="KW-0949">S-adenosyl-L-methionine</keyword>
<dbReference type="PANTHER" id="PTHR30027">
    <property type="entry name" value="RIBOSOMAL RNA SMALL SUBUNIT METHYLTRANSFERASE E"/>
    <property type="match status" value="1"/>
</dbReference>
<evidence type="ECO:0000259" key="12">
    <source>
        <dbReference type="Pfam" id="PF20260"/>
    </source>
</evidence>
<dbReference type="EC" id="2.1.1.193" evidence="10"/>
<evidence type="ECO:0000256" key="9">
    <source>
        <dbReference type="ARBA" id="ARBA00047944"/>
    </source>
</evidence>
<evidence type="ECO:0000256" key="1">
    <source>
        <dbReference type="ARBA" id="ARBA00004496"/>
    </source>
</evidence>
<sequence>MHLFYEPEILTNGGYLNPEESKHCIKVLRHTEGDAIRIMDGKGNLITGVIAEASKLCRVEISETEQTPLPPGGCHIAIAPTKNNDRFEWFLEKATEIGIQKITPLLCQNSERKVVKPERLEKVITAAMKQSLSTWRPVLEPLVPFSDFVRQKQDGDKFIAHCRDGRESHLFDISQKKRQTLILIGPEGDFSVEEIAEAEKKGFAPASLGEKRLRTETAALAAVHIISLKNSL</sequence>
<dbReference type="CDD" id="cd18084">
    <property type="entry name" value="RsmE-like"/>
    <property type="match status" value="1"/>
</dbReference>
<comment type="catalytic activity">
    <reaction evidence="9 10">
        <text>uridine(1498) in 16S rRNA + S-adenosyl-L-methionine = N(3)-methyluridine(1498) in 16S rRNA + S-adenosyl-L-homocysteine + H(+)</text>
        <dbReference type="Rhea" id="RHEA:42920"/>
        <dbReference type="Rhea" id="RHEA-COMP:10283"/>
        <dbReference type="Rhea" id="RHEA-COMP:10284"/>
        <dbReference type="ChEBI" id="CHEBI:15378"/>
        <dbReference type="ChEBI" id="CHEBI:57856"/>
        <dbReference type="ChEBI" id="CHEBI:59789"/>
        <dbReference type="ChEBI" id="CHEBI:65315"/>
        <dbReference type="ChEBI" id="CHEBI:74502"/>
        <dbReference type="EC" id="2.1.1.193"/>
    </reaction>
</comment>
<dbReference type="NCBIfam" id="TIGR00046">
    <property type="entry name" value="RsmE family RNA methyltransferase"/>
    <property type="match status" value="1"/>
</dbReference>
<dbReference type="PIRSF" id="PIRSF015601">
    <property type="entry name" value="MTase_slr0722"/>
    <property type="match status" value="1"/>
</dbReference>
<comment type="similarity">
    <text evidence="2 10">Belongs to the RNA methyltransferase RsmE family.</text>
</comment>
<reference evidence="13 14" key="1">
    <citation type="submission" date="2019-03" db="EMBL/GenBank/DDBJ databases">
        <title>Genomic Encyclopedia of Type Strains, Phase IV (KMG-IV): sequencing the most valuable type-strain genomes for metagenomic binning, comparative biology and taxonomic classification.</title>
        <authorList>
            <person name="Goeker M."/>
        </authorList>
    </citation>
    <scope>NUCLEOTIDE SEQUENCE [LARGE SCALE GENOMIC DNA]</scope>
    <source>
        <strain evidence="13 14">DSM 24179</strain>
    </source>
</reference>
<evidence type="ECO:0000256" key="2">
    <source>
        <dbReference type="ARBA" id="ARBA00005528"/>
    </source>
</evidence>
<evidence type="ECO:0000256" key="7">
    <source>
        <dbReference type="ARBA" id="ARBA00022691"/>
    </source>
</evidence>
<dbReference type="GO" id="GO:0070475">
    <property type="term" value="P:rRNA base methylation"/>
    <property type="evidence" value="ECO:0007669"/>
    <property type="project" value="TreeGrafter"/>
</dbReference>
<dbReference type="EMBL" id="SLWK01000003">
    <property type="protein sequence ID" value="TCO09111.1"/>
    <property type="molecule type" value="Genomic_DNA"/>
</dbReference>
<dbReference type="SUPFAM" id="SSF88697">
    <property type="entry name" value="PUA domain-like"/>
    <property type="match status" value="1"/>
</dbReference>
<dbReference type="InterPro" id="IPR046887">
    <property type="entry name" value="RsmE_PUA-like"/>
</dbReference>
<dbReference type="InterPro" id="IPR006700">
    <property type="entry name" value="RsmE"/>
</dbReference>
<name>A0A4R2GJV6_9BACT</name>
<dbReference type="AlphaFoldDB" id="A0A4R2GJV6"/>
<comment type="subcellular location">
    <subcellularLocation>
        <location evidence="1 10">Cytoplasm</location>
    </subcellularLocation>
</comment>
<dbReference type="OrthoDB" id="9815641at2"/>
<evidence type="ECO:0000256" key="3">
    <source>
        <dbReference type="ARBA" id="ARBA00022490"/>
    </source>
</evidence>
<dbReference type="NCBIfam" id="NF008702">
    <property type="entry name" value="PRK11713.6-1"/>
    <property type="match status" value="1"/>
</dbReference>
<feature type="domain" description="Ribosomal RNA small subunit methyltransferase E methyltransferase" evidence="11">
    <location>
        <begin position="74"/>
        <end position="226"/>
    </location>
</feature>
<keyword evidence="4 10" id="KW-0698">rRNA processing</keyword>
<dbReference type="SUPFAM" id="SSF75217">
    <property type="entry name" value="alpha/beta knot"/>
    <property type="match status" value="1"/>
</dbReference>
<evidence type="ECO:0000256" key="4">
    <source>
        <dbReference type="ARBA" id="ARBA00022552"/>
    </source>
</evidence>
<dbReference type="InterPro" id="IPR015947">
    <property type="entry name" value="PUA-like_sf"/>
</dbReference>
<keyword evidence="3 10" id="KW-0963">Cytoplasm</keyword>
<dbReference type="InterPro" id="IPR029026">
    <property type="entry name" value="tRNA_m1G_MTases_N"/>
</dbReference>
<evidence type="ECO:0000256" key="5">
    <source>
        <dbReference type="ARBA" id="ARBA00022603"/>
    </source>
</evidence>
<dbReference type="RefSeq" id="WP_132432887.1">
    <property type="nucleotide sequence ID" value="NZ_SLWK01000003.1"/>
</dbReference>
<evidence type="ECO:0000259" key="11">
    <source>
        <dbReference type="Pfam" id="PF04452"/>
    </source>
</evidence>
<dbReference type="PANTHER" id="PTHR30027:SF3">
    <property type="entry name" value="16S RRNA (URACIL(1498)-N(3))-METHYLTRANSFERASE"/>
    <property type="match status" value="1"/>
</dbReference>
<accession>A0A4R2GJV6</accession>
<dbReference type="GO" id="GO:0070042">
    <property type="term" value="F:rRNA (uridine-N3-)-methyltransferase activity"/>
    <property type="evidence" value="ECO:0007669"/>
    <property type="project" value="TreeGrafter"/>
</dbReference>
<dbReference type="Proteomes" id="UP000295221">
    <property type="component" value="Unassembled WGS sequence"/>
</dbReference>
<keyword evidence="6 10" id="KW-0808">Transferase</keyword>
<protein>
    <recommendedName>
        <fullName evidence="10">Ribosomal RNA small subunit methyltransferase E</fullName>
        <ecNumber evidence="10">2.1.1.193</ecNumber>
    </recommendedName>
</protein>
<dbReference type="InterPro" id="IPR046886">
    <property type="entry name" value="RsmE_MTase_dom"/>
</dbReference>
<dbReference type="InterPro" id="IPR029028">
    <property type="entry name" value="Alpha/beta_knot_MTases"/>
</dbReference>
<evidence type="ECO:0000256" key="6">
    <source>
        <dbReference type="ARBA" id="ARBA00022679"/>
    </source>
</evidence>
<evidence type="ECO:0000313" key="14">
    <source>
        <dbReference type="Proteomes" id="UP000295221"/>
    </source>
</evidence>
<dbReference type="GO" id="GO:0005737">
    <property type="term" value="C:cytoplasm"/>
    <property type="evidence" value="ECO:0007669"/>
    <property type="project" value="UniProtKB-SubCell"/>
</dbReference>
<dbReference type="Gene3D" id="3.40.1280.10">
    <property type="match status" value="1"/>
</dbReference>
<dbReference type="Pfam" id="PF20260">
    <property type="entry name" value="PUA_4"/>
    <property type="match status" value="1"/>
</dbReference>
<keyword evidence="14" id="KW-1185">Reference proteome</keyword>
<comment type="caution">
    <text evidence="13">The sequence shown here is derived from an EMBL/GenBank/DDBJ whole genome shotgun (WGS) entry which is preliminary data.</text>
</comment>
<gene>
    <name evidence="13" type="ORF">EV194_10322</name>
</gene>
<dbReference type="Pfam" id="PF04452">
    <property type="entry name" value="Methyltrans_RNA"/>
    <property type="match status" value="1"/>
</dbReference>